<dbReference type="RefSeq" id="WP_062593373.1">
    <property type="nucleotide sequence ID" value="NZ_LQZQ01000049.1"/>
</dbReference>
<dbReference type="OrthoDB" id="9790710at2"/>
<dbReference type="PANTHER" id="PTHR12526">
    <property type="entry name" value="GLYCOSYLTRANSFERASE"/>
    <property type="match status" value="1"/>
</dbReference>
<dbReference type="AlphaFoldDB" id="A0A150X0L6"/>
<reference evidence="5" key="1">
    <citation type="submission" date="2016-01" db="EMBL/GenBank/DDBJ databases">
        <title>Genome sequencing of Roseivirga ehrenbergii KMM 6017.</title>
        <authorList>
            <person name="Selvaratnam C."/>
            <person name="Thevarajoo S."/>
            <person name="Goh K.M."/>
            <person name="Ee R."/>
            <person name="Chan K.-G."/>
            <person name="Chong C.S."/>
        </authorList>
    </citation>
    <scope>NUCLEOTIDE SEQUENCE [LARGE SCALE GENOMIC DNA]</scope>
    <source>
        <strain evidence="5">KMM 6017</strain>
    </source>
</reference>
<feature type="domain" description="Glycosyl transferase family 1" evidence="3">
    <location>
        <begin position="203"/>
        <end position="364"/>
    </location>
</feature>
<dbReference type="InterPro" id="IPR028098">
    <property type="entry name" value="Glyco_trans_4-like_N"/>
</dbReference>
<sequence>MKPTKMNILLICKSLPWRFKGGIQTHTWNLALALTEKGHSVTVLTGGAYREGEKHYEIDGVSIIEIPFFPGRYLKPISNIAEEFSFNWQAKNWVRKNHGCFNVIHTQGRSGYLLYMIPALKGRLANTIHGIISRESSSEKGWSFNSKLHAWLTQKIEYKLLKAAQLKIAVSKDVCKEISLSNHLEGVEVIPNGVKLSTVEPITNKQVLAGDKTKFLFVGRLHPVKGLAPVIAAIAKTKSKIQLDIVGNGPQYKTLKDLIKKHKLESQIRLLGEYSNVQIHEAIPSYRALLLPSSYETQGIVLLEANAHGVPVVATDLAAIRESVTHGENGLLCNIEQPESYVFAMEYLLENPAEAERMGAIGKERISSVFTWDKVAERTIESYQKLAV</sequence>
<name>A0A150X0L6_ROSEK</name>
<dbReference type="CDD" id="cd03801">
    <property type="entry name" value="GT4_PimA-like"/>
    <property type="match status" value="1"/>
</dbReference>
<keyword evidence="2" id="KW-0808">Transferase</keyword>
<dbReference type="SUPFAM" id="SSF53756">
    <property type="entry name" value="UDP-Glycosyltransferase/glycogen phosphorylase"/>
    <property type="match status" value="1"/>
</dbReference>
<dbReference type="Pfam" id="PF00534">
    <property type="entry name" value="Glycos_transf_1"/>
    <property type="match status" value="1"/>
</dbReference>
<protein>
    <recommendedName>
        <fullName evidence="7">Glycosyl transferase family 1</fullName>
    </recommendedName>
</protein>
<proteinExistence type="predicted"/>
<feature type="domain" description="Glycosyltransferase subfamily 4-like N-terminal" evidence="4">
    <location>
        <begin position="21"/>
        <end position="196"/>
    </location>
</feature>
<dbReference type="InterPro" id="IPR001296">
    <property type="entry name" value="Glyco_trans_1"/>
</dbReference>
<dbReference type="Gene3D" id="3.40.50.2000">
    <property type="entry name" value="Glycogen Phosphorylase B"/>
    <property type="match status" value="2"/>
</dbReference>
<dbReference type="GO" id="GO:0016757">
    <property type="term" value="F:glycosyltransferase activity"/>
    <property type="evidence" value="ECO:0007669"/>
    <property type="project" value="UniProtKB-KW"/>
</dbReference>
<organism evidence="5 6">
    <name type="scientific">Roseivirga ehrenbergii (strain DSM 102268 / JCM 13514 / KCTC 12282 / NCIMB 14502 / KMM 6017)</name>
    <dbReference type="NCBI Taxonomy" id="279360"/>
    <lineage>
        <taxon>Bacteria</taxon>
        <taxon>Pseudomonadati</taxon>
        <taxon>Bacteroidota</taxon>
        <taxon>Cytophagia</taxon>
        <taxon>Cytophagales</taxon>
        <taxon>Roseivirgaceae</taxon>
        <taxon>Roseivirga</taxon>
    </lineage>
</organism>
<evidence type="ECO:0008006" key="7">
    <source>
        <dbReference type="Google" id="ProtNLM"/>
    </source>
</evidence>
<gene>
    <name evidence="5" type="ORF">MB14_09520</name>
</gene>
<keyword evidence="6" id="KW-1185">Reference proteome</keyword>
<dbReference type="Proteomes" id="UP000075583">
    <property type="component" value="Unassembled WGS sequence"/>
</dbReference>
<keyword evidence="1" id="KW-0328">Glycosyltransferase</keyword>
<accession>A0A150X0L6</accession>
<dbReference type="PANTHER" id="PTHR12526:SF510">
    <property type="entry name" value="D-INOSITOL 3-PHOSPHATE GLYCOSYLTRANSFERASE"/>
    <property type="match status" value="1"/>
</dbReference>
<evidence type="ECO:0000256" key="2">
    <source>
        <dbReference type="ARBA" id="ARBA00022679"/>
    </source>
</evidence>
<evidence type="ECO:0000259" key="3">
    <source>
        <dbReference type="Pfam" id="PF00534"/>
    </source>
</evidence>
<evidence type="ECO:0000259" key="4">
    <source>
        <dbReference type="Pfam" id="PF13439"/>
    </source>
</evidence>
<evidence type="ECO:0000256" key="1">
    <source>
        <dbReference type="ARBA" id="ARBA00022676"/>
    </source>
</evidence>
<dbReference type="EMBL" id="LQZQ01000049">
    <property type="protein sequence ID" value="KYG72269.1"/>
    <property type="molecule type" value="Genomic_DNA"/>
</dbReference>
<comment type="caution">
    <text evidence="5">The sequence shown here is derived from an EMBL/GenBank/DDBJ whole genome shotgun (WGS) entry which is preliminary data.</text>
</comment>
<dbReference type="STRING" id="279360.MB14_09520"/>
<dbReference type="Pfam" id="PF13439">
    <property type="entry name" value="Glyco_transf_4"/>
    <property type="match status" value="1"/>
</dbReference>
<evidence type="ECO:0000313" key="5">
    <source>
        <dbReference type="EMBL" id="KYG72269.1"/>
    </source>
</evidence>
<evidence type="ECO:0000313" key="6">
    <source>
        <dbReference type="Proteomes" id="UP000075583"/>
    </source>
</evidence>